<keyword evidence="4" id="KW-0285">Flavoprotein</keyword>
<keyword evidence="7" id="KW-0560">Oxidoreductase</keyword>
<dbReference type="EMBL" id="QQNH01000007">
    <property type="protein sequence ID" value="RDE09273.1"/>
    <property type="molecule type" value="Genomic_DNA"/>
</dbReference>
<dbReference type="InterPro" id="IPR036188">
    <property type="entry name" value="FAD/NAD-bd_sf"/>
</dbReference>
<dbReference type="InterPro" id="IPR025700">
    <property type="entry name" value="Lys/Orn_oxygenase"/>
</dbReference>
<dbReference type="RefSeq" id="WP_114645529.1">
    <property type="nucleotide sequence ID" value="NZ_QQNH01000007.1"/>
</dbReference>
<accession>A0A369W4M0</accession>
<evidence type="ECO:0000256" key="1">
    <source>
        <dbReference type="ARBA" id="ARBA00001974"/>
    </source>
</evidence>
<gene>
    <name evidence="8" type="ORF">DVH29_07390</name>
</gene>
<comment type="caution">
    <text evidence="8">The sequence shown here is derived from an EMBL/GenBank/DDBJ whole genome shotgun (WGS) entry which is preliminary data.</text>
</comment>
<evidence type="ECO:0000256" key="4">
    <source>
        <dbReference type="ARBA" id="ARBA00022630"/>
    </source>
</evidence>
<evidence type="ECO:0000313" key="9">
    <source>
        <dbReference type="Proteomes" id="UP000253759"/>
    </source>
</evidence>
<organism evidence="8 9">
    <name type="scientific">Pelagibacterium lacus</name>
    <dbReference type="NCBI Taxonomy" id="2282655"/>
    <lineage>
        <taxon>Bacteria</taxon>
        <taxon>Pseudomonadati</taxon>
        <taxon>Pseudomonadota</taxon>
        <taxon>Alphaproteobacteria</taxon>
        <taxon>Hyphomicrobiales</taxon>
        <taxon>Devosiaceae</taxon>
        <taxon>Pelagibacterium</taxon>
    </lineage>
</organism>
<keyword evidence="9" id="KW-1185">Reference proteome</keyword>
<evidence type="ECO:0000256" key="2">
    <source>
        <dbReference type="ARBA" id="ARBA00004924"/>
    </source>
</evidence>
<dbReference type="Proteomes" id="UP000253759">
    <property type="component" value="Unassembled WGS sequence"/>
</dbReference>
<dbReference type="PANTHER" id="PTHR43539:SF91">
    <property type="entry name" value="FAD-DEPENDENT URATE HYDROXYLASE"/>
    <property type="match status" value="1"/>
</dbReference>
<comment type="pathway">
    <text evidence="2">Siderophore biosynthesis.</text>
</comment>
<keyword evidence="6" id="KW-0521">NADP</keyword>
<dbReference type="PANTHER" id="PTHR43539">
    <property type="entry name" value="FLAVIN-BINDING MONOOXYGENASE-LIKE PROTEIN (AFU_ORTHOLOGUE AFUA_4G09220)"/>
    <property type="match status" value="1"/>
</dbReference>
<dbReference type="InterPro" id="IPR050982">
    <property type="entry name" value="Auxin_biosynth/cation_transpt"/>
</dbReference>
<keyword evidence="5" id="KW-0274">FAD</keyword>
<comment type="similarity">
    <text evidence="3">Belongs to the lysine N(6)-hydroxylase/L-ornithine N(5)-oxygenase family.</text>
</comment>
<comment type="cofactor">
    <cofactor evidence="1">
        <name>FAD</name>
        <dbReference type="ChEBI" id="CHEBI:57692"/>
    </cofactor>
</comment>
<evidence type="ECO:0000256" key="6">
    <source>
        <dbReference type="ARBA" id="ARBA00022857"/>
    </source>
</evidence>
<evidence type="ECO:0000256" key="5">
    <source>
        <dbReference type="ARBA" id="ARBA00022827"/>
    </source>
</evidence>
<dbReference type="AlphaFoldDB" id="A0A369W4M0"/>
<dbReference type="Gene3D" id="3.50.50.60">
    <property type="entry name" value="FAD/NAD(P)-binding domain"/>
    <property type="match status" value="1"/>
</dbReference>
<dbReference type="GO" id="GO:0004497">
    <property type="term" value="F:monooxygenase activity"/>
    <property type="evidence" value="ECO:0007669"/>
    <property type="project" value="TreeGrafter"/>
</dbReference>
<protein>
    <submittedName>
        <fullName evidence="8">NAD(P)/FAD-dependent oxidoreductase</fullName>
    </submittedName>
</protein>
<sequence length="487" mass="53461">MTSTAAGLSALEHKLNHDLSLLELPSKSWVPQRMVDGRPVYDTVVVGGGMCGLVALACLKLLGIDNIIAFDRAEEGREGPWVTFARMRTLRSPKQLTGPALGLPALTFRAWFEAQFGEEEWEKLNKIPRIMWMDYLVWYRKVLDLPVQNRTEVLSVTHHAEGILALRIARHGQDGEETVYARHVVLATGRDGLGAPFVPPFVQSVDRKFWAHSAENIDFEALKGKRVGVVGAGASAMDNAATALEAGCGSLDMFVRRADLPRINKFTGISSQGVVNGFAGLPDEWKWRFLHHTIGAQTPPPRDSTLRVSSHANARFHLASPVLAFEAAGDEVQLTTPKGTYTLDFVIFATGFNVSLEARAELESFADNIAYWSDRYAPEPGTENLELSSSPYLGPGFEFQEKVPGATPGLNHIHSFNYPATLSHGKLSGDIPAVSDGGKRLARAIARNLFVEDREIHFQNLVAYDVPELQGDEWVDFDASAAEEQSA</sequence>
<dbReference type="Pfam" id="PF13434">
    <property type="entry name" value="Lys_Orn_oxgnase"/>
    <property type="match status" value="1"/>
</dbReference>
<proteinExistence type="inferred from homology"/>
<reference evidence="9" key="1">
    <citation type="submission" date="2018-07" db="EMBL/GenBank/DDBJ databases">
        <authorList>
            <person name="Liu B.-T."/>
            <person name="Du Z."/>
        </authorList>
    </citation>
    <scope>NUCLEOTIDE SEQUENCE [LARGE SCALE GENOMIC DNA]</scope>
    <source>
        <strain evidence="9">XYN52</strain>
    </source>
</reference>
<dbReference type="GO" id="GO:0050660">
    <property type="term" value="F:flavin adenine dinucleotide binding"/>
    <property type="evidence" value="ECO:0007669"/>
    <property type="project" value="TreeGrafter"/>
</dbReference>
<dbReference type="SUPFAM" id="SSF51905">
    <property type="entry name" value="FAD/NAD(P)-binding domain"/>
    <property type="match status" value="1"/>
</dbReference>
<dbReference type="OrthoDB" id="8671611at2"/>
<dbReference type="PRINTS" id="PR00368">
    <property type="entry name" value="FADPNR"/>
</dbReference>
<evidence type="ECO:0000256" key="3">
    <source>
        <dbReference type="ARBA" id="ARBA00007588"/>
    </source>
</evidence>
<evidence type="ECO:0000256" key="7">
    <source>
        <dbReference type="ARBA" id="ARBA00023002"/>
    </source>
</evidence>
<evidence type="ECO:0000313" key="8">
    <source>
        <dbReference type="EMBL" id="RDE09273.1"/>
    </source>
</evidence>
<name>A0A369W4M0_9HYPH</name>